<dbReference type="HAMAP" id="MF_00109">
    <property type="entry name" value="Shikimate_kinase"/>
    <property type="match status" value="1"/>
</dbReference>
<dbReference type="RefSeq" id="WP_378760696.1">
    <property type="nucleotide sequence ID" value="NZ_AP027728.1"/>
</dbReference>
<dbReference type="InterPro" id="IPR023000">
    <property type="entry name" value="Shikimate_kinase_CS"/>
</dbReference>
<comment type="pathway">
    <text evidence="1 11">Metabolic intermediate biosynthesis; chorismate biosynthesis; chorismate from D-erythrose 4-phosphate and phosphoenolpyruvate: step 5/7.</text>
</comment>
<evidence type="ECO:0000256" key="1">
    <source>
        <dbReference type="ARBA" id="ARBA00004842"/>
    </source>
</evidence>
<feature type="binding site" evidence="11">
    <location>
        <position position="86"/>
    </location>
    <ligand>
        <name>substrate</name>
    </ligand>
</feature>
<evidence type="ECO:0000256" key="7">
    <source>
        <dbReference type="ARBA" id="ARBA00022777"/>
    </source>
</evidence>
<dbReference type="PRINTS" id="PR01100">
    <property type="entry name" value="SHIKIMTKNASE"/>
</dbReference>
<evidence type="ECO:0000256" key="6">
    <source>
        <dbReference type="ARBA" id="ARBA00022741"/>
    </source>
</evidence>
<dbReference type="PANTHER" id="PTHR21087">
    <property type="entry name" value="SHIKIMATE KINASE"/>
    <property type="match status" value="1"/>
</dbReference>
<dbReference type="Pfam" id="PF01202">
    <property type="entry name" value="SKI"/>
    <property type="match status" value="1"/>
</dbReference>
<keyword evidence="7 11" id="KW-0418">Kinase</keyword>
<dbReference type="InterPro" id="IPR027417">
    <property type="entry name" value="P-loop_NTPase"/>
</dbReference>
<keyword evidence="5 11" id="KW-0808">Transferase</keyword>
<dbReference type="Proteomes" id="UP001321543">
    <property type="component" value="Chromosome"/>
</dbReference>
<comment type="catalytic activity">
    <reaction evidence="10 11">
        <text>shikimate + ATP = 3-phosphoshikimate + ADP + H(+)</text>
        <dbReference type="Rhea" id="RHEA:13121"/>
        <dbReference type="ChEBI" id="CHEBI:15378"/>
        <dbReference type="ChEBI" id="CHEBI:30616"/>
        <dbReference type="ChEBI" id="CHEBI:36208"/>
        <dbReference type="ChEBI" id="CHEBI:145989"/>
        <dbReference type="ChEBI" id="CHEBI:456216"/>
        <dbReference type="EC" id="2.7.1.71"/>
    </reaction>
</comment>
<dbReference type="Gene3D" id="3.40.50.300">
    <property type="entry name" value="P-loop containing nucleotide triphosphate hydrolases"/>
    <property type="match status" value="1"/>
</dbReference>
<feature type="binding site" evidence="11">
    <location>
        <position position="159"/>
    </location>
    <ligand>
        <name>ATP</name>
        <dbReference type="ChEBI" id="CHEBI:30616"/>
    </ligand>
</feature>
<keyword evidence="11" id="KW-0460">Magnesium</keyword>
<accession>A0ABN6X0Q4</accession>
<keyword evidence="11" id="KW-0963">Cytoplasm</keyword>
<organism evidence="12 13">
    <name type="scientific">Microbacterium suwonense</name>
    <dbReference type="NCBI Taxonomy" id="683047"/>
    <lineage>
        <taxon>Bacteria</taxon>
        <taxon>Bacillati</taxon>
        <taxon>Actinomycetota</taxon>
        <taxon>Actinomycetes</taxon>
        <taxon>Micrococcales</taxon>
        <taxon>Microbacteriaceae</taxon>
        <taxon>Microbacterium</taxon>
    </lineage>
</organism>
<reference evidence="13" key="1">
    <citation type="journal article" date="2019" name="Int. J. Syst. Evol. Microbiol.">
        <title>The Global Catalogue of Microorganisms (GCM) 10K type strain sequencing project: providing services to taxonomists for standard genome sequencing and annotation.</title>
        <authorList>
            <consortium name="The Broad Institute Genomics Platform"/>
            <consortium name="The Broad Institute Genome Sequencing Center for Infectious Disease"/>
            <person name="Wu L."/>
            <person name="Ma J."/>
        </authorList>
    </citation>
    <scope>NUCLEOTIDE SEQUENCE [LARGE SCALE GENOMIC DNA]</scope>
    <source>
        <strain evidence="13">NBRC 106310</strain>
    </source>
</reference>
<dbReference type="PANTHER" id="PTHR21087:SF16">
    <property type="entry name" value="SHIKIMATE KINASE 1, CHLOROPLASTIC"/>
    <property type="match status" value="1"/>
</dbReference>
<evidence type="ECO:0000256" key="3">
    <source>
        <dbReference type="ARBA" id="ARBA00012154"/>
    </source>
</evidence>
<keyword evidence="4 11" id="KW-0028">Amino-acid biosynthesis</keyword>
<evidence type="ECO:0000256" key="5">
    <source>
        <dbReference type="ARBA" id="ARBA00022679"/>
    </source>
</evidence>
<evidence type="ECO:0000313" key="13">
    <source>
        <dbReference type="Proteomes" id="UP001321543"/>
    </source>
</evidence>
<feature type="binding site" evidence="11">
    <location>
        <position position="42"/>
    </location>
    <ligand>
        <name>substrate</name>
    </ligand>
</feature>
<feature type="binding site" evidence="11">
    <location>
        <position position="65"/>
    </location>
    <ligand>
        <name>substrate</name>
    </ligand>
</feature>
<keyword evidence="13" id="KW-1185">Reference proteome</keyword>
<protein>
    <recommendedName>
        <fullName evidence="3 11">Shikimate kinase</fullName>
        <shortName evidence="11">SK</shortName>
        <ecNumber evidence="3 11">2.7.1.71</ecNumber>
    </recommendedName>
</protein>
<keyword evidence="11" id="KW-0479">Metal-binding</keyword>
<dbReference type="SUPFAM" id="SSF52540">
    <property type="entry name" value="P-loop containing nucleoside triphosphate hydrolases"/>
    <property type="match status" value="1"/>
</dbReference>
<gene>
    <name evidence="11" type="primary">aroK</name>
    <name evidence="12" type="ORF">GCM10025863_08690</name>
</gene>
<comment type="function">
    <text evidence="11">Catalyzes the specific phosphorylation of the 3-hydroxyl group of shikimic acid using ATP as a cosubstrate.</text>
</comment>
<comment type="subunit">
    <text evidence="11">Monomer.</text>
</comment>
<dbReference type="InterPro" id="IPR000623">
    <property type="entry name" value="Shikimate_kinase/TSH1"/>
</dbReference>
<sequence length="176" mass="19160">MSSPERPDHPLTLVLVGPMAAGKTSVGRRVARLLEVPFIDTDKRIAAEHGPIPQIFAEHGEQHFRELERAAVAAAVSEGGVVSLGGGAVTDAGTRALLAQHPVVFLTVSVEAVANRIRGAGRPLLAGEDDPLERWQAIFAARRDWYQEVADLTVDTSRRPMRMLAEQVAAWRKEQE</sequence>
<dbReference type="InterPro" id="IPR031322">
    <property type="entry name" value="Shikimate/glucono_kinase"/>
</dbReference>
<keyword evidence="8 11" id="KW-0067">ATP-binding</keyword>
<evidence type="ECO:0000256" key="4">
    <source>
        <dbReference type="ARBA" id="ARBA00022605"/>
    </source>
</evidence>
<feature type="binding site" evidence="11">
    <location>
        <position position="122"/>
    </location>
    <ligand>
        <name>ATP</name>
        <dbReference type="ChEBI" id="CHEBI:30616"/>
    </ligand>
</feature>
<comment type="subcellular location">
    <subcellularLocation>
        <location evidence="11">Cytoplasm</location>
    </subcellularLocation>
</comment>
<dbReference type="PROSITE" id="PS01128">
    <property type="entry name" value="SHIKIMATE_KINASE"/>
    <property type="match status" value="1"/>
</dbReference>
<evidence type="ECO:0000256" key="8">
    <source>
        <dbReference type="ARBA" id="ARBA00022840"/>
    </source>
</evidence>
<evidence type="ECO:0000256" key="9">
    <source>
        <dbReference type="ARBA" id="ARBA00023141"/>
    </source>
</evidence>
<evidence type="ECO:0000256" key="2">
    <source>
        <dbReference type="ARBA" id="ARBA00006997"/>
    </source>
</evidence>
<evidence type="ECO:0000256" key="11">
    <source>
        <dbReference type="HAMAP-Rule" id="MF_00109"/>
    </source>
</evidence>
<comment type="similarity">
    <text evidence="2 11">Belongs to the shikimate kinase family.</text>
</comment>
<comment type="cofactor">
    <cofactor evidence="11">
        <name>Mg(2+)</name>
        <dbReference type="ChEBI" id="CHEBI:18420"/>
    </cofactor>
    <text evidence="11">Binds 1 Mg(2+) ion per subunit.</text>
</comment>
<keyword evidence="6 11" id="KW-0547">Nucleotide-binding</keyword>
<evidence type="ECO:0000313" key="12">
    <source>
        <dbReference type="EMBL" id="BDZ38255.1"/>
    </source>
</evidence>
<evidence type="ECO:0000256" key="10">
    <source>
        <dbReference type="ARBA" id="ARBA00048567"/>
    </source>
</evidence>
<feature type="binding site" evidence="11">
    <location>
        <begin position="20"/>
        <end position="25"/>
    </location>
    <ligand>
        <name>ATP</name>
        <dbReference type="ChEBI" id="CHEBI:30616"/>
    </ligand>
</feature>
<dbReference type="EC" id="2.7.1.71" evidence="3 11"/>
<proteinExistence type="inferred from homology"/>
<feature type="binding site" evidence="11">
    <location>
        <position position="142"/>
    </location>
    <ligand>
        <name>substrate</name>
    </ligand>
</feature>
<dbReference type="EMBL" id="AP027728">
    <property type="protein sequence ID" value="BDZ38255.1"/>
    <property type="molecule type" value="Genomic_DNA"/>
</dbReference>
<keyword evidence="9 11" id="KW-0057">Aromatic amino acid biosynthesis</keyword>
<name>A0ABN6X0Q4_9MICO</name>
<dbReference type="CDD" id="cd00464">
    <property type="entry name" value="SK"/>
    <property type="match status" value="1"/>
</dbReference>
<feature type="binding site" evidence="11">
    <location>
        <position position="24"/>
    </location>
    <ligand>
        <name>Mg(2+)</name>
        <dbReference type="ChEBI" id="CHEBI:18420"/>
    </ligand>
</feature>